<organism evidence="1 2">
    <name type="scientific">Macrosiphum euphorbiae</name>
    <name type="common">potato aphid</name>
    <dbReference type="NCBI Taxonomy" id="13131"/>
    <lineage>
        <taxon>Eukaryota</taxon>
        <taxon>Metazoa</taxon>
        <taxon>Ecdysozoa</taxon>
        <taxon>Arthropoda</taxon>
        <taxon>Hexapoda</taxon>
        <taxon>Insecta</taxon>
        <taxon>Pterygota</taxon>
        <taxon>Neoptera</taxon>
        <taxon>Paraneoptera</taxon>
        <taxon>Hemiptera</taxon>
        <taxon>Sternorrhyncha</taxon>
        <taxon>Aphidomorpha</taxon>
        <taxon>Aphidoidea</taxon>
        <taxon>Aphididae</taxon>
        <taxon>Macrosiphini</taxon>
        <taxon>Macrosiphum</taxon>
    </lineage>
</organism>
<name>A0AAV0Y8K9_9HEMI</name>
<gene>
    <name evidence="1" type="ORF">MEUPH1_LOCUS30517</name>
</gene>
<keyword evidence="2" id="KW-1185">Reference proteome</keyword>
<reference evidence="1 2" key="1">
    <citation type="submission" date="2023-01" db="EMBL/GenBank/DDBJ databases">
        <authorList>
            <person name="Whitehead M."/>
        </authorList>
    </citation>
    <scope>NUCLEOTIDE SEQUENCE [LARGE SCALE GENOMIC DNA]</scope>
</reference>
<comment type="caution">
    <text evidence="1">The sequence shown here is derived from an EMBL/GenBank/DDBJ whole genome shotgun (WGS) entry which is preliminary data.</text>
</comment>
<proteinExistence type="predicted"/>
<dbReference type="Proteomes" id="UP001160148">
    <property type="component" value="Unassembled WGS sequence"/>
</dbReference>
<protein>
    <submittedName>
        <fullName evidence="1">Uncharacterized protein</fullName>
    </submittedName>
</protein>
<evidence type="ECO:0000313" key="1">
    <source>
        <dbReference type="EMBL" id="CAI6377225.1"/>
    </source>
</evidence>
<accession>A0AAV0Y8K9</accession>
<sequence>MKDHNGKSGNVTRTWADFDLLDGLIGSKPCISPVATASFSRKRVNSEPEYSSVLTVNSNNYDQPRKKLNQMPSVDKVIFAIEENRKISEESREKRHVEKIEQKKEALGLLARIVAVLEKKT</sequence>
<evidence type="ECO:0000313" key="2">
    <source>
        <dbReference type="Proteomes" id="UP001160148"/>
    </source>
</evidence>
<dbReference type="EMBL" id="CARXXK010001672">
    <property type="protein sequence ID" value="CAI6377225.1"/>
    <property type="molecule type" value="Genomic_DNA"/>
</dbReference>
<dbReference type="AlphaFoldDB" id="A0AAV0Y8K9"/>